<reference evidence="2 3" key="1">
    <citation type="submission" date="2023-06" db="EMBL/GenBank/DDBJ databases">
        <title>Rhodococcus indonesiensis sp. nov a new member of the Rhodococcus ruber lineage isolated from a sediment of neutral hot spring.</title>
        <authorList>
            <person name="Kusuma A.B."/>
            <person name="Fenylestari G."/>
            <person name="Ammar F."/>
            <person name="Nouioui I."/>
            <person name="Goodfellow M."/>
        </authorList>
    </citation>
    <scope>NUCLEOTIDE SEQUENCE [LARGE SCALE GENOMIC DNA]</scope>
    <source>
        <strain evidence="2 3">CSLK01-03</strain>
    </source>
</reference>
<organism evidence="2 3">
    <name type="scientific">Rhodococcus indonesiensis</name>
    <dbReference type="NCBI Taxonomy" id="3055869"/>
    <lineage>
        <taxon>Bacteria</taxon>
        <taxon>Bacillati</taxon>
        <taxon>Actinomycetota</taxon>
        <taxon>Actinomycetes</taxon>
        <taxon>Mycobacteriales</taxon>
        <taxon>Nocardiaceae</taxon>
        <taxon>Rhodococcus</taxon>
    </lineage>
</organism>
<evidence type="ECO:0000259" key="1">
    <source>
        <dbReference type="Pfam" id="PF12728"/>
    </source>
</evidence>
<feature type="domain" description="Helix-turn-helix" evidence="1">
    <location>
        <begin position="11"/>
        <end position="61"/>
    </location>
</feature>
<gene>
    <name evidence="2" type="ORF">QT969_20840</name>
</gene>
<proteinExistence type="predicted"/>
<name>A0ABT7RSW1_9NOCA</name>
<keyword evidence="3" id="KW-1185">Reference proteome</keyword>
<protein>
    <submittedName>
        <fullName evidence="2">Helix-turn-helix domain-containing protein</fullName>
    </submittedName>
</protein>
<evidence type="ECO:0000313" key="3">
    <source>
        <dbReference type="Proteomes" id="UP001233164"/>
    </source>
</evidence>
<evidence type="ECO:0000313" key="2">
    <source>
        <dbReference type="EMBL" id="MDM7490738.1"/>
    </source>
</evidence>
<dbReference type="InterPro" id="IPR009061">
    <property type="entry name" value="DNA-bd_dom_put_sf"/>
</dbReference>
<dbReference type="SUPFAM" id="SSF46955">
    <property type="entry name" value="Putative DNA-binding domain"/>
    <property type="match status" value="1"/>
</dbReference>
<accession>A0ABT7RSW1</accession>
<dbReference type="EMBL" id="JAUBOF010000100">
    <property type="protein sequence ID" value="MDM7490738.1"/>
    <property type="molecule type" value="Genomic_DNA"/>
</dbReference>
<dbReference type="Pfam" id="PF12728">
    <property type="entry name" value="HTH_17"/>
    <property type="match status" value="1"/>
</dbReference>
<comment type="caution">
    <text evidence="2">The sequence shown here is derived from an EMBL/GenBank/DDBJ whole genome shotgun (WGS) entry which is preliminary data.</text>
</comment>
<dbReference type="InterPro" id="IPR041657">
    <property type="entry name" value="HTH_17"/>
</dbReference>
<sequence>MTETAALRDELFDTREAAEILRQSEAALRQLRYLGKGPRYVKHGRRVLYRASDIREYLEANVHG</sequence>
<dbReference type="Proteomes" id="UP001233164">
    <property type="component" value="Unassembled WGS sequence"/>
</dbReference>
<dbReference type="RefSeq" id="WP_289381094.1">
    <property type="nucleotide sequence ID" value="NZ_JAUBOF010000100.1"/>
</dbReference>